<keyword evidence="10" id="KW-1185">Reference proteome</keyword>
<evidence type="ECO:0000256" key="7">
    <source>
        <dbReference type="SAM" id="SignalP"/>
    </source>
</evidence>
<evidence type="ECO:0000256" key="4">
    <source>
        <dbReference type="ARBA" id="ARBA00023157"/>
    </source>
</evidence>
<gene>
    <name evidence="9" type="ORF">H0H81_012146</name>
</gene>
<dbReference type="InterPro" id="IPR036607">
    <property type="entry name" value="PRKCSH"/>
</dbReference>
<keyword evidence="4" id="KW-1015">Disulfide bond</keyword>
<accession>A0A9P7K3I2</accession>
<evidence type="ECO:0000256" key="3">
    <source>
        <dbReference type="ARBA" id="ARBA00022824"/>
    </source>
</evidence>
<feature type="coiled-coil region" evidence="5">
    <location>
        <begin position="414"/>
        <end position="448"/>
    </location>
</feature>
<evidence type="ECO:0000313" key="9">
    <source>
        <dbReference type="EMBL" id="KAG5635174.1"/>
    </source>
</evidence>
<dbReference type="InterPro" id="IPR028146">
    <property type="entry name" value="PRKCSH_N"/>
</dbReference>
<comment type="caution">
    <text evidence="9">The sequence shown here is derived from an EMBL/GenBank/DDBJ whole genome shotgun (WGS) entry which is preliminary data.</text>
</comment>
<dbReference type="SUPFAM" id="SSF50911">
    <property type="entry name" value="Mannose 6-phosphate receptor domain"/>
    <property type="match status" value="1"/>
</dbReference>
<feature type="chain" id="PRO_5040468319" description="Glucosidase 2 subunit beta" evidence="7">
    <location>
        <begin position="17"/>
        <end position="580"/>
    </location>
</feature>
<keyword evidence="5" id="KW-0175">Coiled coil</keyword>
<evidence type="ECO:0000256" key="1">
    <source>
        <dbReference type="ARBA" id="ARBA00022387"/>
    </source>
</evidence>
<organism evidence="9 10">
    <name type="scientific">Sphagnurus paluster</name>
    <dbReference type="NCBI Taxonomy" id="117069"/>
    <lineage>
        <taxon>Eukaryota</taxon>
        <taxon>Fungi</taxon>
        <taxon>Dikarya</taxon>
        <taxon>Basidiomycota</taxon>
        <taxon>Agaricomycotina</taxon>
        <taxon>Agaricomycetes</taxon>
        <taxon>Agaricomycetidae</taxon>
        <taxon>Agaricales</taxon>
        <taxon>Tricholomatineae</taxon>
        <taxon>Lyophyllaceae</taxon>
        <taxon>Sphagnurus</taxon>
    </lineage>
</organism>
<dbReference type="PANTHER" id="PTHR12630:SF1">
    <property type="entry name" value="GLUCOSIDASE 2 SUBUNIT BETA"/>
    <property type="match status" value="1"/>
</dbReference>
<dbReference type="GO" id="GO:0006491">
    <property type="term" value="P:N-glycan processing"/>
    <property type="evidence" value="ECO:0007669"/>
    <property type="project" value="TreeGrafter"/>
</dbReference>
<feature type="region of interest" description="Disordered" evidence="6">
    <location>
        <begin position="287"/>
        <end position="315"/>
    </location>
</feature>
<feature type="coiled-coil region" evidence="5">
    <location>
        <begin position="172"/>
        <end position="243"/>
    </location>
</feature>
<dbReference type="InterPro" id="IPR009011">
    <property type="entry name" value="Man6P_isomerase_rcpt-bd_dom_sf"/>
</dbReference>
<dbReference type="EMBL" id="JABCKI010006158">
    <property type="protein sequence ID" value="KAG5635174.1"/>
    <property type="molecule type" value="Genomic_DNA"/>
</dbReference>
<dbReference type="AlphaFoldDB" id="A0A9P7K3I2"/>
<keyword evidence="2 7" id="KW-0732">Signal</keyword>
<evidence type="ECO:0000256" key="6">
    <source>
        <dbReference type="SAM" id="MobiDB-lite"/>
    </source>
</evidence>
<dbReference type="OrthoDB" id="28322at2759"/>
<evidence type="ECO:0000256" key="2">
    <source>
        <dbReference type="ARBA" id="ARBA00022729"/>
    </source>
</evidence>
<protein>
    <recommendedName>
        <fullName evidence="1">Glucosidase 2 subunit beta</fullName>
    </recommendedName>
</protein>
<dbReference type="Pfam" id="PF12999">
    <property type="entry name" value="PRKCSH-like"/>
    <property type="match status" value="1"/>
</dbReference>
<reference evidence="9" key="1">
    <citation type="submission" date="2021-02" db="EMBL/GenBank/DDBJ databases">
        <authorList>
            <person name="Nieuwenhuis M."/>
            <person name="Van De Peppel L.J.J."/>
        </authorList>
    </citation>
    <scope>NUCLEOTIDE SEQUENCE</scope>
    <source>
        <strain evidence="9">D49</strain>
    </source>
</reference>
<evidence type="ECO:0000259" key="8">
    <source>
        <dbReference type="PROSITE" id="PS51914"/>
    </source>
</evidence>
<dbReference type="PANTHER" id="PTHR12630">
    <property type="entry name" value="N-LINKED OLIGOSACCHARIDE PROCESSING"/>
    <property type="match status" value="1"/>
</dbReference>
<dbReference type="InterPro" id="IPR044865">
    <property type="entry name" value="MRH_dom"/>
</dbReference>
<reference evidence="9" key="2">
    <citation type="submission" date="2021-10" db="EMBL/GenBank/DDBJ databases">
        <title>Phylogenomics reveals ancestral predisposition of the termite-cultivated fungus Termitomyces towards a domesticated lifestyle.</title>
        <authorList>
            <person name="Auxier B."/>
            <person name="Grum-Grzhimaylo A."/>
            <person name="Cardenas M.E."/>
            <person name="Lodge J.D."/>
            <person name="Laessoe T."/>
            <person name="Pedersen O."/>
            <person name="Smith M.E."/>
            <person name="Kuyper T.W."/>
            <person name="Franco-Molano E.A."/>
            <person name="Baroni T.J."/>
            <person name="Aanen D.K."/>
        </authorList>
    </citation>
    <scope>NUCLEOTIDE SEQUENCE</scope>
    <source>
        <strain evidence="9">D49</strain>
    </source>
</reference>
<evidence type="ECO:0000256" key="5">
    <source>
        <dbReference type="SAM" id="Coils"/>
    </source>
</evidence>
<dbReference type="GO" id="GO:0017177">
    <property type="term" value="C:glucosidase II complex"/>
    <property type="evidence" value="ECO:0007669"/>
    <property type="project" value="TreeGrafter"/>
</dbReference>
<dbReference type="Pfam" id="PF13015">
    <property type="entry name" value="PRKCSH_1"/>
    <property type="match status" value="1"/>
</dbReference>
<feature type="signal peptide" evidence="7">
    <location>
        <begin position="1"/>
        <end position="16"/>
    </location>
</feature>
<feature type="compositionally biased region" description="Basic and acidic residues" evidence="6">
    <location>
        <begin position="287"/>
        <end position="305"/>
    </location>
</feature>
<proteinExistence type="predicted"/>
<name>A0A9P7K3I2_9AGAR</name>
<dbReference type="PROSITE" id="PS51914">
    <property type="entry name" value="MRH"/>
    <property type="match status" value="1"/>
</dbReference>
<dbReference type="Proteomes" id="UP000717328">
    <property type="component" value="Unassembled WGS sequence"/>
</dbReference>
<dbReference type="InterPro" id="IPR039794">
    <property type="entry name" value="Gtb1-like"/>
</dbReference>
<feature type="domain" description="MRH" evidence="8">
    <location>
        <begin position="462"/>
        <end position="569"/>
    </location>
</feature>
<dbReference type="Gene3D" id="2.70.130.10">
    <property type="entry name" value="Mannose-6-phosphate receptor binding domain"/>
    <property type="match status" value="1"/>
</dbReference>
<sequence>MIPWLLLLPLPLPVFAGVDKTFGAHPDLVSKYVPTAAGNWRCLDGSKEIPWAFVNDDSCDCPDGSDEPGTGACPNSVFYCQNAGHIGYSIPSSRVNDGLCGTCFKTPIRRPELTVIEESECCDGSDERPGVCKNVCKEVGEEYRKKRDAERKLRKTGAKIRSTYIQFAHKEKKRLEALVESTAKDIEAQEDEVARLRDIAERTESISKAALEHKQQSPLYLSLMEHSAALAALQREHKKHLEREKALGDILDSLRSGYNPNYQDMAVLEAVRGWEELAGLPHINDVKKAPEGEATEKTEEDKHEEETEEDEEAWTAERLKNDIEPLLRSDYVSLLLEHDEHIRAPHEEGSVRMSSFLSLKPQDDLYVRAVFDLASYVPDSLVPKYEEVKTTLLSWLRIFGIIRGDDDDSSSADSSRARQALTDAENALKTIQDEKKKAEEDLLEIFNVHGFGRDGEWKKLDNLCLKKDVGDYTYELCLFQEAKQIPKNGGSTFSLGRFDSWNPTDGVNPGEPEYYKKQVYKHGTRCWNGPERNVVLLLSCGTDNVLHSVVELEKCEYQFTATTPALCLPLEAEEGARDEL</sequence>
<evidence type="ECO:0000313" key="10">
    <source>
        <dbReference type="Proteomes" id="UP000717328"/>
    </source>
</evidence>
<keyword evidence="3" id="KW-0256">Endoplasmic reticulum</keyword>